<evidence type="ECO:0000313" key="4">
    <source>
        <dbReference type="Proteomes" id="UP000315295"/>
    </source>
</evidence>
<proteinExistence type="predicted"/>
<evidence type="ECO:0000313" key="3">
    <source>
        <dbReference type="EMBL" id="TQD85981.1"/>
    </source>
</evidence>
<dbReference type="GO" id="GO:0003723">
    <property type="term" value="F:RNA binding"/>
    <property type="evidence" value="ECO:0007669"/>
    <property type="project" value="UniProtKB-KW"/>
</dbReference>
<sequence length="152" mass="16495">MDTKKGCESRDQIALQLCTGGQHAVLVHENESQAERVRIVSEFQAGKIPIMIATDVAARDLGVADVSTCQIFVECIYPVKYVINYDFLGSLDDYVYHIDCFGSTAAKGTAYTFFTTANAGCAKGLTILLKKGGQNVSSELEQLGRDVTYPGQ</sequence>
<evidence type="ECO:0000256" key="1">
    <source>
        <dbReference type="ARBA" id="ARBA00022884"/>
    </source>
</evidence>
<comment type="caution">
    <text evidence="3">The sequence shown here is derived from an EMBL/GenBank/DDBJ whole genome shotgun (WGS) entry which is preliminary data.</text>
</comment>
<dbReference type="InterPro" id="IPR001650">
    <property type="entry name" value="Helicase_C-like"/>
</dbReference>
<dbReference type="PROSITE" id="PS51194">
    <property type="entry name" value="HELICASE_CTER"/>
    <property type="match status" value="1"/>
</dbReference>
<evidence type="ECO:0000259" key="2">
    <source>
        <dbReference type="PROSITE" id="PS51194"/>
    </source>
</evidence>
<dbReference type="SUPFAM" id="SSF52540">
    <property type="entry name" value="P-loop containing nucleoside triphosphate hydrolases"/>
    <property type="match status" value="1"/>
</dbReference>
<gene>
    <name evidence="3" type="ORF">C1H46_028460</name>
</gene>
<dbReference type="STRING" id="106549.A0A540LHN8"/>
<dbReference type="Pfam" id="PF00271">
    <property type="entry name" value="Helicase_C"/>
    <property type="match status" value="1"/>
</dbReference>
<protein>
    <recommendedName>
        <fullName evidence="2">Helicase C-terminal domain-containing protein</fullName>
    </recommendedName>
</protein>
<reference evidence="3 4" key="1">
    <citation type="journal article" date="2019" name="G3 (Bethesda)">
        <title>Sequencing of a Wild Apple (Malus baccata) Genome Unravels the Differences Between Cultivated and Wild Apple Species Regarding Disease Resistance and Cold Tolerance.</title>
        <authorList>
            <person name="Chen X."/>
        </authorList>
    </citation>
    <scope>NUCLEOTIDE SEQUENCE [LARGE SCALE GENOMIC DNA]</scope>
    <source>
        <strain evidence="4">cv. Shandingzi</strain>
        <tissue evidence="3">Leaves</tissue>
    </source>
</reference>
<dbReference type="PANTHER" id="PTHR47958">
    <property type="entry name" value="ATP-DEPENDENT RNA HELICASE DBP3"/>
    <property type="match status" value="1"/>
</dbReference>
<organism evidence="3 4">
    <name type="scientific">Malus baccata</name>
    <name type="common">Siberian crab apple</name>
    <name type="synonym">Pyrus baccata</name>
    <dbReference type="NCBI Taxonomy" id="106549"/>
    <lineage>
        <taxon>Eukaryota</taxon>
        <taxon>Viridiplantae</taxon>
        <taxon>Streptophyta</taxon>
        <taxon>Embryophyta</taxon>
        <taxon>Tracheophyta</taxon>
        <taxon>Spermatophyta</taxon>
        <taxon>Magnoliopsida</taxon>
        <taxon>eudicotyledons</taxon>
        <taxon>Gunneridae</taxon>
        <taxon>Pentapetalae</taxon>
        <taxon>rosids</taxon>
        <taxon>fabids</taxon>
        <taxon>Rosales</taxon>
        <taxon>Rosaceae</taxon>
        <taxon>Amygdaloideae</taxon>
        <taxon>Maleae</taxon>
        <taxon>Malus</taxon>
    </lineage>
</organism>
<keyword evidence="4" id="KW-1185">Reference proteome</keyword>
<dbReference type="Proteomes" id="UP000315295">
    <property type="component" value="Unassembled WGS sequence"/>
</dbReference>
<name>A0A540LHN8_MALBA</name>
<accession>A0A540LHN8</accession>
<dbReference type="AlphaFoldDB" id="A0A540LHN8"/>
<dbReference type="InterPro" id="IPR027417">
    <property type="entry name" value="P-loop_NTPase"/>
</dbReference>
<keyword evidence="1" id="KW-0694">RNA-binding</keyword>
<dbReference type="Gene3D" id="3.40.50.300">
    <property type="entry name" value="P-loop containing nucleotide triphosphate hydrolases"/>
    <property type="match status" value="1"/>
</dbReference>
<feature type="domain" description="Helicase C-terminal" evidence="2">
    <location>
        <begin position="1"/>
        <end position="144"/>
    </location>
</feature>
<dbReference type="EMBL" id="VIEB01000581">
    <property type="protein sequence ID" value="TQD85981.1"/>
    <property type="molecule type" value="Genomic_DNA"/>
</dbReference>